<dbReference type="EMBL" id="LKEB01000059">
    <property type="protein sequence ID" value="ROV99206.1"/>
    <property type="molecule type" value="Genomic_DNA"/>
</dbReference>
<evidence type="ECO:0000256" key="1">
    <source>
        <dbReference type="SAM" id="MobiDB-lite"/>
    </source>
</evidence>
<sequence length="380" mass="41695">MSGNTRDAEDYSTNPNTIKARRRKMKLNGAKKVEDAARTADYKAMIYARKVVQAKEEYKTASDSEKSAMLEKAMRDTMTKRRARGQDTMSKMAAFEAGMYEHRPSITGPQTRVPISAFLEDNGFVPSRPGRKGGAEQHNATSDPINNTPNCSVDPVTPNSFVSAPEADMTGIGNTFARANGLPSFHRRHDQTSTNGYSPHNRQVDTPAPPRRSPDLFTSQSRSLTAPVAKPEVPTTPAPFGGMTPEPLIPSIEDGPALSSSDGDCLSMLQMEVVHLRTICQNVLQSNNNLRELDLRNVRAEMGIEKNRVTELDRRVGQLEGIVHALHNTSLTAVVERLTKLEELVDELQDKVGSGAEAEVAKMREVMGCMKEALDRVGGF</sequence>
<dbReference type="Proteomes" id="UP000285146">
    <property type="component" value="Unassembled WGS sequence"/>
</dbReference>
<evidence type="ECO:0000313" key="3">
    <source>
        <dbReference type="Proteomes" id="UP000285146"/>
    </source>
</evidence>
<protein>
    <submittedName>
        <fullName evidence="2">Uncharacterized protein</fullName>
    </submittedName>
</protein>
<feature type="compositionally biased region" description="Polar residues" evidence="1">
    <location>
        <begin position="192"/>
        <end position="201"/>
    </location>
</feature>
<dbReference type="AlphaFoldDB" id="A0A423W789"/>
<dbReference type="InParanoid" id="A0A423W789"/>
<name>A0A423W789_9PEZI</name>
<accession>A0A423W789</accession>
<feature type="region of interest" description="Disordered" evidence="1">
    <location>
        <begin position="185"/>
        <end position="242"/>
    </location>
</feature>
<reference evidence="2 3" key="1">
    <citation type="submission" date="2015-09" db="EMBL/GenBank/DDBJ databases">
        <title>Host preference determinants of Valsa canker pathogens revealed by comparative genomics.</title>
        <authorList>
            <person name="Yin Z."/>
            <person name="Huang L."/>
        </authorList>
    </citation>
    <scope>NUCLEOTIDE SEQUENCE [LARGE SCALE GENOMIC DNA]</scope>
    <source>
        <strain evidence="2 3">SXYLt</strain>
    </source>
</reference>
<dbReference type="OrthoDB" id="5201136at2759"/>
<keyword evidence="3" id="KW-1185">Reference proteome</keyword>
<gene>
    <name evidence="2" type="ORF">VPNG_08195</name>
</gene>
<feature type="region of interest" description="Disordered" evidence="1">
    <location>
        <begin position="125"/>
        <end position="151"/>
    </location>
</feature>
<feature type="compositionally biased region" description="Polar residues" evidence="1">
    <location>
        <begin position="138"/>
        <end position="151"/>
    </location>
</feature>
<organism evidence="2 3">
    <name type="scientific">Cytospora leucostoma</name>
    <dbReference type="NCBI Taxonomy" id="1230097"/>
    <lineage>
        <taxon>Eukaryota</taxon>
        <taxon>Fungi</taxon>
        <taxon>Dikarya</taxon>
        <taxon>Ascomycota</taxon>
        <taxon>Pezizomycotina</taxon>
        <taxon>Sordariomycetes</taxon>
        <taxon>Sordariomycetidae</taxon>
        <taxon>Diaporthales</taxon>
        <taxon>Cytosporaceae</taxon>
        <taxon>Cytospora</taxon>
    </lineage>
</organism>
<feature type="compositionally biased region" description="Polar residues" evidence="1">
    <location>
        <begin position="1"/>
        <end position="17"/>
    </location>
</feature>
<feature type="region of interest" description="Disordered" evidence="1">
    <location>
        <begin position="1"/>
        <end position="22"/>
    </location>
</feature>
<comment type="caution">
    <text evidence="2">The sequence shown here is derived from an EMBL/GenBank/DDBJ whole genome shotgun (WGS) entry which is preliminary data.</text>
</comment>
<evidence type="ECO:0000313" key="2">
    <source>
        <dbReference type="EMBL" id="ROV99206.1"/>
    </source>
</evidence>
<proteinExistence type="predicted"/>